<dbReference type="HOGENOM" id="CLU_684697_0_0_6"/>
<accession>W8KGK0</accession>
<dbReference type="PATRIC" id="fig|1354791.3.peg.986"/>
<feature type="domain" description="POTRA" evidence="3">
    <location>
        <begin position="1"/>
        <end position="71"/>
    </location>
</feature>
<keyword evidence="5" id="KW-1185">Reference proteome</keyword>
<dbReference type="RefSeq" id="WP_025280656.1">
    <property type="nucleotide sequence ID" value="NZ_JBLZQM010000062.1"/>
</dbReference>
<evidence type="ECO:0000256" key="2">
    <source>
        <dbReference type="ARBA" id="ARBA00023136"/>
    </source>
</evidence>
<dbReference type="GO" id="GO:0046819">
    <property type="term" value="P:protein secretion by the type V secretion system"/>
    <property type="evidence" value="ECO:0007669"/>
    <property type="project" value="TreeGrafter"/>
</dbReference>
<dbReference type="GO" id="GO:0019867">
    <property type="term" value="C:outer membrane"/>
    <property type="evidence" value="ECO:0007669"/>
    <property type="project" value="InterPro"/>
</dbReference>
<proteinExistence type="predicted"/>
<name>W8KGK0_9GAMM</name>
<reference evidence="4 5" key="1">
    <citation type="journal article" date="2014" name="J Genomics">
        <title>Draft Genome Sequence of the Extremely Halophilic Phototrophic Purple Sulfur Bacterium Halorhodospira halochloris.</title>
        <authorList>
            <person name="Singh K.S."/>
            <person name="Kirksey J."/>
            <person name="Hoff W.D."/>
            <person name="Deole R."/>
        </authorList>
    </citation>
    <scope>NUCLEOTIDE SEQUENCE [LARGE SCALE GENOMIC DNA]</scope>
    <source>
        <strain evidence="4 5">A</strain>
    </source>
</reference>
<dbReference type="KEGG" id="hhc:M911_02955"/>
<dbReference type="PANTHER" id="PTHR34597">
    <property type="entry name" value="SLR1661 PROTEIN"/>
    <property type="match status" value="1"/>
</dbReference>
<sequence length="402" mass="44894">MISDIRFEGNRVTRESVMRQELIVERGDPLDAQAIEDTRQALMNMGLFQSVESRVEVVNGEAEVTFTVREKFYIFPLPRLSRTSDGDIRYGGDVRFDNFLGYNQVLRLRAEWEDAGSDTSEEESRTLSASYSIPRIPHTAWGLTLSFEDERVVESASEEDGHGDHDKDTLQLGASISRWLDRQGPSAGWRASLGVNWNDRRYSPHDAGEAVPDDARVLSWSGGISFTDVADLGVRREGVEYGASLSFGGEAIGSDTSHQNLSLFYRAYRPLGNGELSPNLNYQARFAVASRTAFGDEAYSLGGGSNLRGYPRDYREGDLLMLLNTEYLHPLFGRPDVRGVGFVDLGGVWPRRDVDLSDVHVGAGLGLRINLRWFVRTDLRVDYAYGFSANESRAYFGTSHAF</sequence>
<dbReference type="Proteomes" id="UP000019442">
    <property type="component" value="Chromosome"/>
</dbReference>
<dbReference type="InterPro" id="IPR051544">
    <property type="entry name" value="TPS_OM_transporter"/>
</dbReference>
<evidence type="ECO:0000256" key="1">
    <source>
        <dbReference type="ARBA" id="ARBA00004370"/>
    </source>
</evidence>
<dbReference type="InterPro" id="IPR010827">
    <property type="entry name" value="BamA/TamA_POTRA"/>
</dbReference>
<keyword evidence="2" id="KW-0472">Membrane</keyword>
<dbReference type="AlphaFoldDB" id="W8KGK0"/>
<dbReference type="InterPro" id="IPR000184">
    <property type="entry name" value="Bac_surfAg_D15"/>
</dbReference>
<dbReference type="Pfam" id="PF01103">
    <property type="entry name" value="Omp85"/>
    <property type="match status" value="1"/>
</dbReference>
<dbReference type="InterPro" id="IPR034746">
    <property type="entry name" value="POTRA"/>
</dbReference>
<evidence type="ECO:0000313" key="4">
    <source>
        <dbReference type="EMBL" id="AHK78303.1"/>
    </source>
</evidence>
<dbReference type="PANTHER" id="PTHR34597:SF3">
    <property type="entry name" value="OUTER MEMBRANE TRANSPORTER CDIB"/>
    <property type="match status" value="1"/>
</dbReference>
<evidence type="ECO:0000313" key="5">
    <source>
        <dbReference type="Proteomes" id="UP000019442"/>
    </source>
</evidence>
<protein>
    <recommendedName>
        <fullName evidence="3">POTRA domain-containing protein</fullName>
    </recommendedName>
</protein>
<dbReference type="EMBL" id="CP007268">
    <property type="protein sequence ID" value="AHK78303.1"/>
    <property type="molecule type" value="Genomic_DNA"/>
</dbReference>
<evidence type="ECO:0000259" key="3">
    <source>
        <dbReference type="PROSITE" id="PS51779"/>
    </source>
</evidence>
<dbReference type="GO" id="GO:0098046">
    <property type="term" value="C:type V protein secretion system complex"/>
    <property type="evidence" value="ECO:0007669"/>
    <property type="project" value="TreeGrafter"/>
</dbReference>
<dbReference type="GO" id="GO:0008320">
    <property type="term" value="F:protein transmembrane transporter activity"/>
    <property type="evidence" value="ECO:0007669"/>
    <property type="project" value="TreeGrafter"/>
</dbReference>
<reference evidence="5" key="2">
    <citation type="submission" date="2014-02" db="EMBL/GenBank/DDBJ databases">
        <title>Draft Genome Sequence of extremely halophilic bacteria Halorhodospira halochloris.</title>
        <authorList>
            <person name="Singh K.S."/>
        </authorList>
    </citation>
    <scope>NUCLEOTIDE SEQUENCE [LARGE SCALE GENOMIC DNA]</scope>
    <source>
        <strain evidence="5">A</strain>
    </source>
</reference>
<comment type="subcellular location">
    <subcellularLocation>
        <location evidence="1">Membrane</location>
    </subcellularLocation>
</comment>
<dbReference type="Gene3D" id="2.40.160.50">
    <property type="entry name" value="membrane protein fhac: a member of the omp85/tpsb transporter family"/>
    <property type="match status" value="1"/>
</dbReference>
<gene>
    <name evidence="4" type="ORF">M911_02955</name>
</gene>
<organism evidence="4 5">
    <name type="scientific">Ectothiorhodospira haloalkaliphila</name>
    <dbReference type="NCBI Taxonomy" id="421628"/>
    <lineage>
        <taxon>Bacteria</taxon>
        <taxon>Pseudomonadati</taxon>
        <taxon>Pseudomonadota</taxon>
        <taxon>Gammaproteobacteria</taxon>
        <taxon>Chromatiales</taxon>
        <taxon>Ectothiorhodospiraceae</taxon>
        <taxon>Ectothiorhodospira</taxon>
    </lineage>
</organism>
<dbReference type="Gene3D" id="3.10.20.310">
    <property type="entry name" value="membrane protein fhac"/>
    <property type="match status" value="1"/>
</dbReference>
<dbReference type="PROSITE" id="PS51779">
    <property type="entry name" value="POTRA"/>
    <property type="match status" value="1"/>
</dbReference>
<dbReference type="Pfam" id="PF07244">
    <property type="entry name" value="POTRA"/>
    <property type="match status" value="1"/>
</dbReference>